<dbReference type="RefSeq" id="WP_079445829.1">
    <property type="nucleotide sequence ID" value="NZ_MWPQ01000013.1"/>
</dbReference>
<gene>
    <name evidence="1" type="ORF">B2M20_04100</name>
</gene>
<sequence>MSEAKKLFEGWIGTVAAALQTSVTRAMPQRRILLKQDATGDFAAIAISKQKGAALSQITLRLGQAPVLTEEWRAALRGSQLEIHMRADQVLFRTVDFPKQATDFLDGMVRAQIDRLTPWTADNAVYGMTAPTPAANERIALTLATTSRHAIQPLLDLASSLGAASVEGLIEPPDMEATTRPIRIFEKKLSRPETLATDIPRLLRLTLLGTGMATAATLVVSTYLGGVYDDQRQELQQRISQRRAALRIDQPGESASSLLARRKQTSPSCVIVLEEISRTLPDSTYVTELRIDADKMQIVGLTRNAPSLIRLLEQSPQFSRATFFAPTTRDRNDPGERFHIEARLKPHFEIRS</sequence>
<dbReference type="Pfam" id="PF05137">
    <property type="entry name" value="PilN"/>
    <property type="match status" value="1"/>
</dbReference>
<name>A0A1V4I174_NITVU</name>
<evidence type="ECO:0000313" key="2">
    <source>
        <dbReference type="Proteomes" id="UP000189940"/>
    </source>
</evidence>
<dbReference type="InterPro" id="IPR052534">
    <property type="entry name" value="Extracell_DNA_Util/SecSys_Comp"/>
</dbReference>
<dbReference type="PANTHER" id="PTHR40278:SF1">
    <property type="entry name" value="DNA UTILIZATION PROTEIN HOFN"/>
    <property type="match status" value="1"/>
</dbReference>
<dbReference type="InterPro" id="IPR007813">
    <property type="entry name" value="PilN"/>
</dbReference>
<proteinExistence type="predicted"/>
<dbReference type="AlphaFoldDB" id="A0A1V4I174"/>
<protein>
    <submittedName>
        <fullName evidence="1">Fimbrial assembly protein</fullName>
    </submittedName>
</protein>
<accession>A0A1V4I174</accession>
<keyword evidence="2" id="KW-1185">Reference proteome</keyword>
<organism evidence="1 2">
    <name type="scientific">Nitrobacter vulgaris</name>
    <dbReference type="NCBI Taxonomy" id="29421"/>
    <lineage>
        <taxon>Bacteria</taxon>
        <taxon>Pseudomonadati</taxon>
        <taxon>Pseudomonadota</taxon>
        <taxon>Alphaproteobacteria</taxon>
        <taxon>Hyphomicrobiales</taxon>
        <taxon>Nitrobacteraceae</taxon>
        <taxon>Nitrobacter</taxon>
    </lineage>
</organism>
<dbReference type="OrthoDB" id="8196557at2"/>
<evidence type="ECO:0000313" key="1">
    <source>
        <dbReference type="EMBL" id="OPH83988.1"/>
    </source>
</evidence>
<dbReference type="EMBL" id="MWPQ01000013">
    <property type="protein sequence ID" value="OPH83988.1"/>
    <property type="molecule type" value="Genomic_DNA"/>
</dbReference>
<comment type="caution">
    <text evidence="1">The sequence shown here is derived from an EMBL/GenBank/DDBJ whole genome shotgun (WGS) entry which is preliminary data.</text>
</comment>
<dbReference type="PANTHER" id="PTHR40278">
    <property type="entry name" value="DNA UTILIZATION PROTEIN HOFN"/>
    <property type="match status" value="1"/>
</dbReference>
<reference evidence="1 2" key="1">
    <citation type="submission" date="2017-02" db="EMBL/GenBank/DDBJ databases">
        <title>Genome sequence of the nitrite-oxidizing bacterium Nitrobacter vulgaris strain Ab1.</title>
        <authorList>
            <person name="Mellbye B.L."/>
            <person name="Davis E.W."/>
            <person name="Spieck E."/>
            <person name="Chang J.H."/>
            <person name="Bottomley P.J."/>
            <person name="Sayavedra-Soto L.A."/>
        </authorList>
    </citation>
    <scope>NUCLEOTIDE SEQUENCE [LARGE SCALE GENOMIC DNA]</scope>
    <source>
        <strain evidence="1 2">Ab1</strain>
    </source>
</reference>
<dbReference type="Proteomes" id="UP000189940">
    <property type="component" value="Unassembled WGS sequence"/>
</dbReference>
<dbReference type="STRING" id="29421.B2M20_04100"/>